<comment type="caution">
    <text evidence="5">The sequence shown here is derived from an EMBL/GenBank/DDBJ whole genome shotgun (WGS) entry which is preliminary data.</text>
</comment>
<reference evidence="5" key="1">
    <citation type="submission" date="2021-03" db="EMBL/GenBank/DDBJ databases">
        <title>Roseibium sp. CAU 1637 isolated from Incheon.</title>
        <authorList>
            <person name="Kim W."/>
        </authorList>
    </citation>
    <scope>NUCLEOTIDE SEQUENCE</scope>
    <source>
        <strain evidence="5">CAU 1637</strain>
    </source>
</reference>
<keyword evidence="2" id="KW-0238">DNA-binding</keyword>
<dbReference type="AlphaFoldDB" id="A0A939EKQ8"/>
<keyword evidence="3" id="KW-0804">Transcription</keyword>
<gene>
    <name evidence="5" type="ORF">J0X15_00325</name>
</gene>
<dbReference type="GO" id="GO:0043565">
    <property type="term" value="F:sequence-specific DNA binding"/>
    <property type="evidence" value="ECO:0007669"/>
    <property type="project" value="InterPro"/>
</dbReference>
<protein>
    <submittedName>
        <fullName evidence="5">AraC family transcriptional regulator</fullName>
    </submittedName>
</protein>
<evidence type="ECO:0000313" key="5">
    <source>
        <dbReference type="EMBL" id="MBO0343651.1"/>
    </source>
</evidence>
<organism evidence="5 6">
    <name type="scientific">Roseibium limicola</name>
    <dbReference type="NCBI Taxonomy" id="2816037"/>
    <lineage>
        <taxon>Bacteria</taxon>
        <taxon>Pseudomonadati</taxon>
        <taxon>Pseudomonadota</taxon>
        <taxon>Alphaproteobacteria</taxon>
        <taxon>Hyphomicrobiales</taxon>
        <taxon>Stappiaceae</taxon>
        <taxon>Roseibium</taxon>
    </lineage>
</organism>
<accession>A0A939EKQ8</accession>
<keyword evidence="6" id="KW-1185">Reference proteome</keyword>
<dbReference type="PANTHER" id="PTHR43436">
    <property type="entry name" value="ARAC-FAMILY TRANSCRIPTIONAL REGULATOR"/>
    <property type="match status" value="1"/>
</dbReference>
<keyword evidence="1" id="KW-0805">Transcription regulation</keyword>
<evidence type="ECO:0000313" key="6">
    <source>
        <dbReference type="Proteomes" id="UP000664779"/>
    </source>
</evidence>
<proteinExistence type="predicted"/>
<dbReference type="SUPFAM" id="SSF46689">
    <property type="entry name" value="Homeodomain-like"/>
    <property type="match status" value="2"/>
</dbReference>
<name>A0A939EKQ8_9HYPH</name>
<evidence type="ECO:0000256" key="3">
    <source>
        <dbReference type="ARBA" id="ARBA00023163"/>
    </source>
</evidence>
<dbReference type="EMBL" id="JAFLNF010000001">
    <property type="protein sequence ID" value="MBO0343651.1"/>
    <property type="molecule type" value="Genomic_DNA"/>
</dbReference>
<evidence type="ECO:0000256" key="1">
    <source>
        <dbReference type="ARBA" id="ARBA00023015"/>
    </source>
</evidence>
<dbReference type="PROSITE" id="PS01124">
    <property type="entry name" value="HTH_ARAC_FAMILY_2"/>
    <property type="match status" value="1"/>
</dbReference>
<dbReference type="InterPro" id="IPR009594">
    <property type="entry name" value="Tscrpt_reg_HTH_AraC_N"/>
</dbReference>
<dbReference type="PROSITE" id="PS00041">
    <property type="entry name" value="HTH_ARAC_FAMILY_1"/>
    <property type="match status" value="1"/>
</dbReference>
<dbReference type="Pfam" id="PF06719">
    <property type="entry name" value="AraC_N"/>
    <property type="match status" value="1"/>
</dbReference>
<dbReference type="PANTHER" id="PTHR43436:SF1">
    <property type="entry name" value="TRANSCRIPTIONAL REGULATORY PROTEIN"/>
    <property type="match status" value="1"/>
</dbReference>
<evidence type="ECO:0000259" key="4">
    <source>
        <dbReference type="PROSITE" id="PS01124"/>
    </source>
</evidence>
<dbReference type="RefSeq" id="WP_206937192.1">
    <property type="nucleotide sequence ID" value="NZ_JAFLNF010000001.1"/>
</dbReference>
<dbReference type="SMART" id="SM00342">
    <property type="entry name" value="HTH_ARAC"/>
    <property type="match status" value="1"/>
</dbReference>
<dbReference type="Gene3D" id="1.10.10.60">
    <property type="entry name" value="Homeodomain-like"/>
    <property type="match status" value="2"/>
</dbReference>
<dbReference type="InterPro" id="IPR018060">
    <property type="entry name" value="HTH_AraC"/>
</dbReference>
<sequence>MKLEELAQKVLTYADGNGAGDQPLVTNCSSLQVVRQRVPTEIYPVLYQPIFCLVLQGEKTTWFGSEAVSFGKMQSLIVGLDLPTQARVSKASRTEPYLALALILDLAQIRELALELGSEKEQAESRSAVAAASADEAVLDAMGRLFALTERPEALNILAPLIIKEIHYWLLKAKHGAILRQLSTRDSQAARVAQAITHIRRDVAASLKVEDLAQLAGMSPSSFHGHFKAFTGITPMQFQKRLRLMEARRLIQLEGVSISASAFQVGYESSSQFSREYSRQFGQPPRQDQADAKAFISGRI</sequence>
<dbReference type="InterPro" id="IPR018062">
    <property type="entry name" value="HTH_AraC-typ_CS"/>
</dbReference>
<dbReference type="InterPro" id="IPR009057">
    <property type="entry name" value="Homeodomain-like_sf"/>
</dbReference>
<evidence type="ECO:0000256" key="2">
    <source>
        <dbReference type="ARBA" id="ARBA00023125"/>
    </source>
</evidence>
<feature type="domain" description="HTH araC/xylS-type" evidence="4">
    <location>
        <begin position="193"/>
        <end position="291"/>
    </location>
</feature>
<dbReference type="Pfam" id="PF12833">
    <property type="entry name" value="HTH_18"/>
    <property type="match status" value="1"/>
</dbReference>
<dbReference type="Proteomes" id="UP000664779">
    <property type="component" value="Unassembled WGS sequence"/>
</dbReference>
<dbReference type="GO" id="GO:0003700">
    <property type="term" value="F:DNA-binding transcription factor activity"/>
    <property type="evidence" value="ECO:0007669"/>
    <property type="project" value="InterPro"/>
</dbReference>